<proteinExistence type="predicted"/>
<evidence type="ECO:0008006" key="5">
    <source>
        <dbReference type="Google" id="ProtNLM"/>
    </source>
</evidence>
<evidence type="ECO:0000256" key="2">
    <source>
        <dbReference type="SAM" id="SignalP"/>
    </source>
</evidence>
<sequence>MKTIPLSLLIAVIATVLPVSAQEGQPHVRPPRPRTLGQEIQPGIPATRQDSEFPTNLKLTLEGALFGQVPTDFSILSGGPVFSATLPLKPDGEAPIIGNVEGVITAGTPYSVQISIGARVPVQTGNSIEYRDFTFRSTVRVVPGKKVTLWEKGDQKLQLVLEEVPD</sequence>
<dbReference type="RefSeq" id="WP_169455180.1">
    <property type="nucleotide sequence ID" value="NZ_CP051774.1"/>
</dbReference>
<evidence type="ECO:0000313" key="3">
    <source>
        <dbReference type="EMBL" id="QJE96780.1"/>
    </source>
</evidence>
<dbReference type="KEGG" id="luo:HHL09_13635"/>
<dbReference type="Proteomes" id="UP000501812">
    <property type="component" value="Chromosome"/>
</dbReference>
<organism evidence="3 4">
    <name type="scientific">Luteolibacter luteus</name>
    <dbReference type="NCBI Taxonomy" id="2728835"/>
    <lineage>
        <taxon>Bacteria</taxon>
        <taxon>Pseudomonadati</taxon>
        <taxon>Verrucomicrobiota</taxon>
        <taxon>Verrucomicrobiia</taxon>
        <taxon>Verrucomicrobiales</taxon>
        <taxon>Verrucomicrobiaceae</taxon>
        <taxon>Luteolibacter</taxon>
    </lineage>
</organism>
<feature type="chain" id="PRO_5032500060" description="DUF4402 domain-containing protein" evidence="2">
    <location>
        <begin position="22"/>
        <end position="166"/>
    </location>
</feature>
<keyword evidence="4" id="KW-1185">Reference proteome</keyword>
<feature type="region of interest" description="Disordered" evidence="1">
    <location>
        <begin position="22"/>
        <end position="49"/>
    </location>
</feature>
<evidence type="ECO:0000313" key="4">
    <source>
        <dbReference type="Proteomes" id="UP000501812"/>
    </source>
</evidence>
<reference evidence="3 4" key="1">
    <citation type="submission" date="2020-04" db="EMBL/GenBank/DDBJ databases">
        <title>Luteolibacter sp. G-1-1-1 isolated from soil.</title>
        <authorList>
            <person name="Dahal R.H."/>
        </authorList>
    </citation>
    <scope>NUCLEOTIDE SEQUENCE [LARGE SCALE GENOMIC DNA]</scope>
    <source>
        <strain evidence="3 4">G-1-1-1</strain>
    </source>
</reference>
<dbReference type="AlphaFoldDB" id="A0A858RKQ8"/>
<name>A0A858RKQ8_9BACT</name>
<feature type="signal peptide" evidence="2">
    <location>
        <begin position="1"/>
        <end position="21"/>
    </location>
</feature>
<evidence type="ECO:0000256" key="1">
    <source>
        <dbReference type="SAM" id="MobiDB-lite"/>
    </source>
</evidence>
<protein>
    <recommendedName>
        <fullName evidence="5">DUF4402 domain-containing protein</fullName>
    </recommendedName>
</protein>
<dbReference type="EMBL" id="CP051774">
    <property type="protein sequence ID" value="QJE96780.1"/>
    <property type="molecule type" value="Genomic_DNA"/>
</dbReference>
<gene>
    <name evidence="3" type="ORF">HHL09_13635</name>
</gene>
<keyword evidence="2" id="KW-0732">Signal</keyword>
<accession>A0A858RKQ8</accession>